<dbReference type="InterPro" id="IPR038296">
    <property type="entry name" value="ParD_sf"/>
</dbReference>
<dbReference type="Pfam" id="PF03693">
    <property type="entry name" value="ParD_antitoxin"/>
    <property type="match status" value="1"/>
</dbReference>
<protein>
    <submittedName>
        <fullName evidence="1">Putative addiction module antidote protein</fullName>
    </submittedName>
</protein>
<dbReference type="Gene3D" id="6.10.10.120">
    <property type="entry name" value="Antitoxin ParD1-like"/>
    <property type="match status" value="1"/>
</dbReference>
<proteinExistence type="predicted"/>
<dbReference type="OrthoDB" id="9815501at2"/>
<reference evidence="1 2" key="1">
    <citation type="submission" date="2019-07" db="EMBL/GenBank/DDBJ databases">
        <title>Tepidimonas alkaliphilus YIM 72238 draft genome.</title>
        <authorList>
            <person name="Da Costa M.S."/>
            <person name="Froufe H.J.C."/>
            <person name="Egas C."/>
            <person name="Albuquerque L."/>
        </authorList>
    </citation>
    <scope>NUCLEOTIDE SEQUENCE [LARGE SCALE GENOMIC DNA]</scope>
    <source>
        <strain evidence="1 2">YIM 72238</strain>
    </source>
</reference>
<evidence type="ECO:0000313" key="1">
    <source>
        <dbReference type="EMBL" id="TSE20135.1"/>
    </source>
</evidence>
<dbReference type="InterPro" id="IPR022789">
    <property type="entry name" value="ParD"/>
</dbReference>
<name>A0A554W984_9BURK</name>
<dbReference type="AlphaFoldDB" id="A0A554W984"/>
<dbReference type="RefSeq" id="WP_143890060.1">
    <property type="nucleotide sequence ID" value="NZ_VJNB01000004.1"/>
</dbReference>
<dbReference type="NCBIfam" id="TIGR02606">
    <property type="entry name" value="antidote_CC2985"/>
    <property type="match status" value="1"/>
</dbReference>
<evidence type="ECO:0000313" key="2">
    <source>
        <dbReference type="Proteomes" id="UP000315736"/>
    </source>
</evidence>
<accession>A0A554W984</accession>
<dbReference type="PANTHER" id="PTHR36582">
    <property type="entry name" value="ANTITOXIN PARD"/>
    <property type="match status" value="1"/>
</dbReference>
<sequence length="89" mass="9726">MATTIALDPVHEDLVRRQLESGRYNDARAVVEAGLHLLEEAERRRQAQLDALRTDLAAGLASGPDAPAEGVFETLQARYRARINDTGQG</sequence>
<gene>
    <name evidence="1" type="ORF">Talka_01030</name>
</gene>
<dbReference type="Proteomes" id="UP000315736">
    <property type="component" value="Unassembled WGS sequence"/>
</dbReference>
<dbReference type="EMBL" id="VJNB01000004">
    <property type="protein sequence ID" value="TSE20135.1"/>
    <property type="molecule type" value="Genomic_DNA"/>
</dbReference>
<organism evidence="1 2">
    <name type="scientific">Tepidimonas alkaliphilus</name>
    <dbReference type="NCBI Taxonomy" id="2588942"/>
    <lineage>
        <taxon>Bacteria</taxon>
        <taxon>Pseudomonadati</taxon>
        <taxon>Pseudomonadota</taxon>
        <taxon>Betaproteobacteria</taxon>
        <taxon>Burkholderiales</taxon>
        <taxon>Tepidimonas</taxon>
    </lineage>
</organism>
<keyword evidence="2" id="KW-1185">Reference proteome</keyword>
<comment type="caution">
    <text evidence="1">The sequence shown here is derived from an EMBL/GenBank/DDBJ whole genome shotgun (WGS) entry which is preliminary data.</text>
</comment>
<dbReference type="PANTHER" id="PTHR36582:SF2">
    <property type="entry name" value="ANTITOXIN PARD"/>
    <property type="match status" value="1"/>
</dbReference>